<keyword evidence="5 12" id="KW-0067">ATP-binding</keyword>
<keyword evidence="3" id="KW-0500">Molybdenum</keyword>
<dbReference type="EC" id="7.3.2.6" evidence="8"/>
<dbReference type="InterPro" id="IPR027417">
    <property type="entry name" value="P-loop_NTPase"/>
</dbReference>
<dbReference type="PROSITE" id="PS00211">
    <property type="entry name" value="ABC_TRANSPORTER_1"/>
    <property type="match status" value="1"/>
</dbReference>
<accession>A0ABD5ZDB9</accession>
<evidence type="ECO:0000313" key="12">
    <source>
        <dbReference type="EMBL" id="MFC7203089.1"/>
    </source>
</evidence>
<comment type="catalytic activity">
    <reaction evidence="10">
        <text>tungstate(in) + ATP + H2O = tungstate(out) + ADP + phosphate + H(+)</text>
        <dbReference type="Rhea" id="RHEA:35027"/>
        <dbReference type="ChEBI" id="CHEBI:15377"/>
        <dbReference type="ChEBI" id="CHEBI:15378"/>
        <dbReference type="ChEBI" id="CHEBI:30616"/>
        <dbReference type="ChEBI" id="CHEBI:43474"/>
        <dbReference type="ChEBI" id="CHEBI:46502"/>
        <dbReference type="ChEBI" id="CHEBI:456216"/>
        <dbReference type="EC" id="7.3.2.6"/>
    </reaction>
</comment>
<dbReference type="Pfam" id="PF00005">
    <property type="entry name" value="ABC_tran"/>
    <property type="match status" value="1"/>
</dbReference>
<evidence type="ECO:0000256" key="8">
    <source>
        <dbReference type="ARBA" id="ARBA00039025"/>
    </source>
</evidence>
<dbReference type="SUPFAM" id="SSF50331">
    <property type="entry name" value="MOP-like"/>
    <property type="match status" value="1"/>
</dbReference>
<dbReference type="GO" id="GO:0005886">
    <property type="term" value="C:plasma membrane"/>
    <property type="evidence" value="ECO:0007669"/>
    <property type="project" value="UniProtKB-SubCell"/>
</dbReference>
<dbReference type="GO" id="GO:0005524">
    <property type="term" value="F:ATP binding"/>
    <property type="evidence" value="ECO:0007669"/>
    <property type="project" value="UniProtKB-KW"/>
</dbReference>
<dbReference type="Pfam" id="PF08402">
    <property type="entry name" value="TOBE_2"/>
    <property type="match status" value="1"/>
</dbReference>
<reference evidence="12 13" key="1">
    <citation type="journal article" date="2019" name="Int. J. Syst. Evol. Microbiol.">
        <title>The Global Catalogue of Microorganisms (GCM) 10K type strain sequencing project: providing services to taxonomists for standard genome sequencing and annotation.</title>
        <authorList>
            <consortium name="The Broad Institute Genomics Platform"/>
            <consortium name="The Broad Institute Genome Sequencing Center for Infectious Disease"/>
            <person name="Wu L."/>
            <person name="Ma J."/>
        </authorList>
    </citation>
    <scope>NUCLEOTIDE SEQUENCE [LARGE SCALE GENOMIC DNA]</scope>
    <source>
        <strain evidence="12 13">DSM 29988</strain>
    </source>
</reference>
<gene>
    <name evidence="12" type="ORF">ACFQJC_06160</name>
</gene>
<keyword evidence="2" id="KW-0813">Transport</keyword>
<dbReference type="PROSITE" id="PS50893">
    <property type="entry name" value="ABC_TRANSPORTER_2"/>
    <property type="match status" value="1"/>
</dbReference>
<dbReference type="SUPFAM" id="SSF52540">
    <property type="entry name" value="P-loop containing nucleoside triphosphate hydrolases"/>
    <property type="match status" value="1"/>
</dbReference>
<dbReference type="Gene3D" id="2.40.50.100">
    <property type="match status" value="1"/>
</dbReference>
<dbReference type="Gene3D" id="3.40.50.300">
    <property type="entry name" value="P-loop containing nucleotide triphosphate hydrolases"/>
    <property type="match status" value="1"/>
</dbReference>
<dbReference type="InterPro" id="IPR003439">
    <property type="entry name" value="ABC_transporter-like_ATP-bd"/>
</dbReference>
<dbReference type="PANTHER" id="PTHR42781:SF4">
    <property type="entry name" value="SPERMIDINE_PUTRESCINE IMPORT ATP-BINDING PROTEIN POTA"/>
    <property type="match status" value="1"/>
</dbReference>
<evidence type="ECO:0000256" key="3">
    <source>
        <dbReference type="ARBA" id="ARBA00022505"/>
    </source>
</evidence>
<dbReference type="SMART" id="SM00382">
    <property type="entry name" value="AAA"/>
    <property type="match status" value="1"/>
</dbReference>
<evidence type="ECO:0000256" key="6">
    <source>
        <dbReference type="ARBA" id="ARBA00038307"/>
    </source>
</evidence>
<dbReference type="GO" id="GO:1901238">
    <property type="term" value="F:ABC-type tungstate transporter activity"/>
    <property type="evidence" value="ECO:0007669"/>
    <property type="project" value="UniProtKB-EC"/>
</dbReference>
<keyword evidence="13" id="KW-1185">Reference proteome</keyword>
<organism evidence="12 13">
    <name type="scientific">Haloferax namakaokahaiae</name>
    <dbReference type="NCBI Taxonomy" id="1748331"/>
    <lineage>
        <taxon>Archaea</taxon>
        <taxon>Methanobacteriati</taxon>
        <taxon>Methanobacteriota</taxon>
        <taxon>Stenosarchaea group</taxon>
        <taxon>Halobacteria</taxon>
        <taxon>Halobacteriales</taxon>
        <taxon>Haloferacaceae</taxon>
        <taxon>Haloferax</taxon>
    </lineage>
</organism>
<dbReference type="PANTHER" id="PTHR42781">
    <property type="entry name" value="SPERMIDINE/PUTRESCINE IMPORT ATP-BINDING PROTEIN POTA"/>
    <property type="match status" value="1"/>
</dbReference>
<evidence type="ECO:0000259" key="11">
    <source>
        <dbReference type="PROSITE" id="PS50893"/>
    </source>
</evidence>
<dbReference type="InterPro" id="IPR050093">
    <property type="entry name" value="ABC_SmlMolc_Importer"/>
</dbReference>
<evidence type="ECO:0000256" key="5">
    <source>
        <dbReference type="ARBA" id="ARBA00022840"/>
    </source>
</evidence>
<evidence type="ECO:0000256" key="9">
    <source>
        <dbReference type="ARBA" id="ARBA00041133"/>
    </source>
</evidence>
<dbReference type="AlphaFoldDB" id="A0ABD5ZDB9"/>
<comment type="caution">
    <text evidence="12">The sequence shown here is derived from an EMBL/GenBank/DDBJ whole genome shotgun (WGS) entry which is preliminary data.</text>
</comment>
<dbReference type="InterPro" id="IPR017871">
    <property type="entry name" value="ABC_transporter-like_CS"/>
</dbReference>
<evidence type="ECO:0000256" key="1">
    <source>
        <dbReference type="ARBA" id="ARBA00004202"/>
    </source>
</evidence>
<evidence type="ECO:0000256" key="10">
    <source>
        <dbReference type="ARBA" id="ARBA00047936"/>
    </source>
</evidence>
<evidence type="ECO:0000256" key="4">
    <source>
        <dbReference type="ARBA" id="ARBA00022741"/>
    </source>
</evidence>
<dbReference type="InterPro" id="IPR008995">
    <property type="entry name" value="Mo/tungstate-bd_C_term_dom"/>
</dbReference>
<name>A0ABD5ZDB9_9EURY</name>
<protein>
    <recommendedName>
        <fullName evidence="9">Molybdate/tungstate import ATP-binding protein WtpC</fullName>
        <ecNumber evidence="8">7.3.2.6</ecNumber>
    </recommendedName>
</protein>
<feature type="domain" description="ABC transporter" evidence="11">
    <location>
        <begin position="3"/>
        <end position="223"/>
    </location>
</feature>
<evidence type="ECO:0000313" key="13">
    <source>
        <dbReference type="Proteomes" id="UP001596481"/>
    </source>
</evidence>
<comment type="similarity">
    <text evidence="6">Belongs to the ABC transporter superfamily. Sulfate/tungstate importer (TC 3.A.1.6) family.</text>
</comment>
<comment type="subunit">
    <text evidence="7">The complex is composed of two ATP-binding proteins (WtpC), two transmembrane proteins (WtpB) and a solute-binding protein (WtpA).</text>
</comment>
<dbReference type="Proteomes" id="UP001596481">
    <property type="component" value="Unassembled WGS sequence"/>
</dbReference>
<proteinExistence type="inferred from homology"/>
<keyword evidence="4" id="KW-0547">Nucleotide-binding</keyword>
<evidence type="ECO:0000256" key="2">
    <source>
        <dbReference type="ARBA" id="ARBA00022448"/>
    </source>
</evidence>
<dbReference type="EMBL" id="JBHTAA010000002">
    <property type="protein sequence ID" value="MFC7203089.1"/>
    <property type="molecule type" value="Genomic_DNA"/>
</dbReference>
<comment type="subcellular location">
    <subcellularLocation>
        <location evidence="1">Cell membrane</location>
        <topology evidence="1">Peripheral membrane protein</topology>
    </subcellularLocation>
</comment>
<evidence type="ECO:0000256" key="7">
    <source>
        <dbReference type="ARBA" id="ARBA00038781"/>
    </source>
</evidence>
<sequence>MTLELTDVRKSYGEFELGPLSLTVEDEVLSVLGPSGCGKTTLLGAIAGIVRPDSGSIVLNGQSIVDRPLDARRIGLVFQDGALFPHMTARANIEYAATSPDRVTELAELFEIEALLDRRPAALSGGEKQRVALARTLAADPELLLLDEPLSSLDTPIRRRLRDELHDLFQSLEIPVIYVTHDQRAATALGDRIAILRDGALEQIGTPSEILNRPKTTFVAQFTGTENVFETTVFDTSPDSFSVKLGAASLRFETAGEVAVGETVTVCIRPSRIDLHAAIDSDDTGRFFTGTVRRFMNEGDEYRVVLAVGDGGPSLSATVRSDVFESLGLEPGDTVHGTVPPSAVHVLGA</sequence>
<dbReference type="InterPro" id="IPR003593">
    <property type="entry name" value="AAA+_ATPase"/>
</dbReference>
<dbReference type="InterPro" id="IPR013611">
    <property type="entry name" value="Transp-assoc_OB_typ2"/>
</dbReference>